<evidence type="ECO:0000259" key="5">
    <source>
        <dbReference type="PROSITE" id="PS50931"/>
    </source>
</evidence>
<dbReference type="Gene3D" id="3.40.190.10">
    <property type="entry name" value="Periplasmic binding protein-like II"/>
    <property type="match status" value="2"/>
</dbReference>
<evidence type="ECO:0000313" key="7">
    <source>
        <dbReference type="Proteomes" id="UP001597294"/>
    </source>
</evidence>
<gene>
    <name evidence="6" type="ORF">ACFSKO_19015</name>
</gene>
<name>A0ABW5BS73_9PROT</name>
<dbReference type="InterPro" id="IPR005119">
    <property type="entry name" value="LysR_subst-bd"/>
</dbReference>
<keyword evidence="2" id="KW-0805">Transcription regulation</keyword>
<evidence type="ECO:0000256" key="2">
    <source>
        <dbReference type="ARBA" id="ARBA00023015"/>
    </source>
</evidence>
<dbReference type="PROSITE" id="PS50931">
    <property type="entry name" value="HTH_LYSR"/>
    <property type="match status" value="1"/>
</dbReference>
<dbReference type="PRINTS" id="PR00039">
    <property type="entry name" value="HTHLYSR"/>
</dbReference>
<dbReference type="InterPro" id="IPR058163">
    <property type="entry name" value="LysR-type_TF_proteobact-type"/>
</dbReference>
<keyword evidence="3" id="KW-0238">DNA-binding</keyword>
<dbReference type="PANTHER" id="PTHR30537">
    <property type="entry name" value="HTH-TYPE TRANSCRIPTIONAL REGULATOR"/>
    <property type="match status" value="1"/>
</dbReference>
<proteinExistence type="inferred from homology"/>
<reference evidence="7" key="1">
    <citation type="journal article" date="2019" name="Int. J. Syst. Evol. Microbiol.">
        <title>The Global Catalogue of Microorganisms (GCM) 10K type strain sequencing project: providing services to taxonomists for standard genome sequencing and annotation.</title>
        <authorList>
            <consortium name="The Broad Institute Genomics Platform"/>
            <consortium name="The Broad Institute Genome Sequencing Center for Infectious Disease"/>
            <person name="Wu L."/>
            <person name="Ma J."/>
        </authorList>
    </citation>
    <scope>NUCLEOTIDE SEQUENCE [LARGE SCALE GENOMIC DNA]</scope>
    <source>
        <strain evidence="7">CGMCC 4.7192</strain>
    </source>
</reference>
<feature type="domain" description="HTH lysR-type" evidence="5">
    <location>
        <begin position="6"/>
        <end position="63"/>
    </location>
</feature>
<dbReference type="SUPFAM" id="SSF46785">
    <property type="entry name" value="Winged helix' DNA-binding domain"/>
    <property type="match status" value="1"/>
</dbReference>
<dbReference type="RefSeq" id="WP_380254631.1">
    <property type="nucleotide sequence ID" value="NZ_JBHUII010000013.1"/>
</dbReference>
<dbReference type="Gene3D" id="1.10.10.10">
    <property type="entry name" value="Winged helix-like DNA-binding domain superfamily/Winged helix DNA-binding domain"/>
    <property type="match status" value="1"/>
</dbReference>
<dbReference type="Proteomes" id="UP001597294">
    <property type="component" value="Unassembled WGS sequence"/>
</dbReference>
<dbReference type="EMBL" id="JBHUII010000013">
    <property type="protein sequence ID" value="MFD2207711.1"/>
    <property type="molecule type" value="Genomic_DNA"/>
</dbReference>
<dbReference type="InterPro" id="IPR000847">
    <property type="entry name" value="LysR_HTH_N"/>
</dbReference>
<comment type="caution">
    <text evidence="6">The sequence shown here is derived from an EMBL/GenBank/DDBJ whole genome shotgun (WGS) entry which is preliminary data.</text>
</comment>
<dbReference type="InterPro" id="IPR036388">
    <property type="entry name" value="WH-like_DNA-bd_sf"/>
</dbReference>
<dbReference type="Pfam" id="PF03466">
    <property type="entry name" value="LysR_substrate"/>
    <property type="match status" value="1"/>
</dbReference>
<comment type="similarity">
    <text evidence="1">Belongs to the LysR transcriptional regulatory family.</text>
</comment>
<evidence type="ECO:0000256" key="3">
    <source>
        <dbReference type="ARBA" id="ARBA00023125"/>
    </source>
</evidence>
<accession>A0ABW5BS73</accession>
<dbReference type="CDD" id="cd08432">
    <property type="entry name" value="PBP2_GcdR_TrpI_HvrB_AmpR_like"/>
    <property type="match status" value="1"/>
</dbReference>
<dbReference type="PANTHER" id="PTHR30537:SF26">
    <property type="entry name" value="GLYCINE CLEAVAGE SYSTEM TRANSCRIPTIONAL ACTIVATOR"/>
    <property type="match status" value="1"/>
</dbReference>
<evidence type="ECO:0000256" key="4">
    <source>
        <dbReference type="ARBA" id="ARBA00023163"/>
    </source>
</evidence>
<dbReference type="InterPro" id="IPR036390">
    <property type="entry name" value="WH_DNA-bd_sf"/>
</dbReference>
<dbReference type="Pfam" id="PF00126">
    <property type="entry name" value="HTH_1"/>
    <property type="match status" value="1"/>
</dbReference>
<organism evidence="6 7">
    <name type="scientific">Kiloniella antarctica</name>
    <dbReference type="NCBI Taxonomy" id="1550907"/>
    <lineage>
        <taxon>Bacteria</taxon>
        <taxon>Pseudomonadati</taxon>
        <taxon>Pseudomonadota</taxon>
        <taxon>Alphaproteobacteria</taxon>
        <taxon>Rhodospirillales</taxon>
        <taxon>Kiloniellaceae</taxon>
        <taxon>Kiloniella</taxon>
    </lineage>
</organism>
<sequence>MSKKLPPLSSLRVFEAAARHCSFTRASNELGMTQAAVSYQIKILEERVGAPLFLRRPRQVSLTETGERLAPAVSEAFEILREAFSIAEDSTQGMLSITTVSTFAVCFLAERIGKFQIKYEDLAVRLDTASYIIDFAREEFDLAIRAGKGDWPGLEKHLLIPAEFSPMLSPELADSVGGIKQPSDLFKLPFIDPGDPWWKIWFDAMETPSDELNCRPRNRMGTQILEAKAAEAGQGVAVLTPVFYREALNSGRLIQPFERVCCDDFGYWLVYPKARRNHPKIRKFRDWVLEEVKEHYAREEVAKQKRRERGDVIL</sequence>
<evidence type="ECO:0000313" key="6">
    <source>
        <dbReference type="EMBL" id="MFD2207711.1"/>
    </source>
</evidence>
<dbReference type="SUPFAM" id="SSF53850">
    <property type="entry name" value="Periplasmic binding protein-like II"/>
    <property type="match status" value="1"/>
</dbReference>
<keyword evidence="4" id="KW-0804">Transcription</keyword>
<protein>
    <submittedName>
        <fullName evidence="6">LysR substrate-binding domain-containing protein</fullName>
    </submittedName>
</protein>
<evidence type="ECO:0000256" key="1">
    <source>
        <dbReference type="ARBA" id="ARBA00009437"/>
    </source>
</evidence>
<keyword evidence="7" id="KW-1185">Reference proteome</keyword>